<keyword evidence="3" id="KW-1185">Reference proteome</keyword>
<accession>A0A1Y1WJ40</accession>
<reference evidence="2 3" key="2">
    <citation type="submission" date="2016-08" db="EMBL/GenBank/DDBJ databases">
        <title>Pervasive Adenine N6-methylation of Active Genes in Fungi.</title>
        <authorList>
            <consortium name="DOE Joint Genome Institute"/>
            <person name="Mondo S.J."/>
            <person name="Dannebaum R.O."/>
            <person name="Kuo R.C."/>
            <person name="Labutti K."/>
            <person name="Haridas S."/>
            <person name="Kuo A."/>
            <person name="Salamov A."/>
            <person name="Ahrendt S.R."/>
            <person name="Lipzen A."/>
            <person name="Sullivan W."/>
            <person name="Andreopoulos W.B."/>
            <person name="Clum A."/>
            <person name="Lindquist E."/>
            <person name="Daum C."/>
            <person name="Ramamoorthy G.K."/>
            <person name="Gryganskyi A."/>
            <person name="Culley D."/>
            <person name="Magnuson J.K."/>
            <person name="James T.Y."/>
            <person name="O'Malley M.A."/>
            <person name="Stajich J.E."/>
            <person name="Spatafora J.W."/>
            <person name="Visel A."/>
            <person name="Grigoriev I.V."/>
        </authorList>
    </citation>
    <scope>NUCLEOTIDE SEQUENCE [LARGE SCALE GENOMIC DNA]</scope>
    <source>
        <strain evidence="2 3">S4</strain>
    </source>
</reference>
<reference evidence="2 3" key="1">
    <citation type="submission" date="2016-08" db="EMBL/GenBank/DDBJ databases">
        <title>A Parts List for Fungal Cellulosomes Revealed by Comparative Genomics.</title>
        <authorList>
            <consortium name="DOE Joint Genome Institute"/>
            <person name="Haitjema C.H."/>
            <person name="Gilmore S.P."/>
            <person name="Henske J.K."/>
            <person name="Solomon K.V."/>
            <person name="De Groot R."/>
            <person name="Kuo A."/>
            <person name="Mondo S.J."/>
            <person name="Salamov A.A."/>
            <person name="Labutti K."/>
            <person name="Zhao Z."/>
            <person name="Chiniquy J."/>
            <person name="Barry K."/>
            <person name="Brewer H.M."/>
            <person name="Purvine S.O."/>
            <person name="Wright A.T."/>
            <person name="Boxma B."/>
            <person name="Van Alen T."/>
            <person name="Hackstein J.H."/>
            <person name="Baker S.E."/>
            <person name="Grigoriev I.V."/>
            <person name="O'Malley M.A."/>
        </authorList>
    </citation>
    <scope>NUCLEOTIDE SEQUENCE [LARGE SCALE GENOMIC DNA]</scope>
    <source>
        <strain evidence="2 3">S4</strain>
    </source>
</reference>
<dbReference type="InterPro" id="IPR007714">
    <property type="entry name" value="CFA20_dom"/>
</dbReference>
<dbReference type="Proteomes" id="UP000193944">
    <property type="component" value="Unassembled WGS sequence"/>
</dbReference>
<dbReference type="PANTHER" id="PTHR12458">
    <property type="entry name" value="ORF PROTEIN"/>
    <property type="match status" value="1"/>
</dbReference>
<dbReference type="Pfam" id="PF05018">
    <property type="entry name" value="CFA20_dom"/>
    <property type="match status" value="1"/>
</dbReference>
<evidence type="ECO:0000313" key="3">
    <source>
        <dbReference type="Proteomes" id="UP000193944"/>
    </source>
</evidence>
<evidence type="ECO:0000259" key="1">
    <source>
        <dbReference type="Pfam" id="PF05018"/>
    </source>
</evidence>
<dbReference type="AlphaFoldDB" id="A0A1Y1WJ40"/>
<evidence type="ECO:0000313" key="2">
    <source>
        <dbReference type="EMBL" id="ORX73503.1"/>
    </source>
</evidence>
<feature type="domain" description="CFA20" evidence="1">
    <location>
        <begin position="1"/>
        <end position="173"/>
    </location>
</feature>
<dbReference type="OrthoDB" id="10261083at2759"/>
<protein>
    <recommendedName>
        <fullName evidence="1">CFA20 domain-containing protein</fullName>
    </recommendedName>
</protein>
<dbReference type="EMBL" id="MCFG01000384">
    <property type="protein sequence ID" value="ORX73503.1"/>
    <property type="molecule type" value="Genomic_DNA"/>
</dbReference>
<proteinExistence type="predicted"/>
<dbReference type="STRING" id="1754192.A0A1Y1WJ40"/>
<sequence>MFKNQFQGNSYFELFSAQGSSPLLNWKINGHKSNIEKIYNKDVKGFSYNLKNNGNISLPKDNKQSCHLIHPFLIFQIYVPKNSQFSLECGVTDIGNNKGRIVLSTSIKSIKYSALHISLPLTIMKKDVWMNLCIDLENITKNGFKDYNRLSFKTLNYIKIYSTCKLRRVFTMKYRPPDTTGDDDNSDNIDSIPKNLQFNHGIQYINQVITIDKIKNYIDNSNNNNNNNDNNVEINGISKFFNNI</sequence>
<organism evidence="2 3">
    <name type="scientific">Anaeromyces robustus</name>
    <dbReference type="NCBI Taxonomy" id="1754192"/>
    <lineage>
        <taxon>Eukaryota</taxon>
        <taxon>Fungi</taxon>
        <taxon>Fungi incertae sedis</taxon>
        <taxon>Chytridiomycota</taxon>
        <taxon>Chytridiomycota incertae sedis</taxon>
        <taxon>Neocallimastigomycetes</taxon>
        <taxon>Neocallimastigales</taxon>
        <taxon>Neocallimastigaceae</taxon>
        <taxon>Anaeromyces</taxon>
    </lineage>
</organism>
<gene>
    <name evidence="2" type="ORF">BCR32DRAFT_249899</name>
</gene>
<comment type="caution">
    <text evidence="2">The sequence shown here is derived from an EMBL/GenBank/DDBJ whole genome shotgun (WGS) entry which is preliminary data.</text>
</comment>
<dbReference type="InterPro" id="IPR040441">
    <property type="entry name" value="CFA20/CFAP20DC"/>
</dbReference>
<name>A0A1Y1WJ40_9FUNG</name>